<sequence length="267" mass="30008">MTGRLKKAYLTVQHYLRLRATAHFERAAGVMQRELRQQGGAQTAAPAETNDRFLLFFGGGARGNPGPGDSGAVVVRIGENMAIIAIIWVSSMYYAAPTTTNNTAEYMGLLAGLRAWHRYRWSPVHVIGDSKLSIDQFTRQIPPSARHLVGLHWQCCRLAEHLQVLTWQHHLRSHNTMANALANRAMDTRHSVQVRLDQTDRFSSCWTELYTHVDSDVGFWFSTHSDETLSRFGPHRFNDSGALGRQTKGQDGRIVTACRQGHRISLS</sequence>
<dbReference type="CDD" id="cd09279">
    <property type="entry name" value="RNase_HI_like"/>
    <property type="match status" value="1"/>
</dbReference>
<evidence type="ECO:0000313" key="3">
    <source>
        <dbReference type="Proteomes" id="UP000251314"/>
    </source>
</evidence>
<dbReference type="VEuPathDB" id="FungiDB:PC110_g9671"/>
<keyword evidence="3" id="KW-1185">Reference proteome</keyword>
<comment type="caution">
    <text evidence="2">The sequence shown here is derived from an EMBL/GenBank/DDBJ whole genome shotgun (WGS) entry which is preliminary data.</text>
</comment>
<organism evidence="2 3">
    <name type="scientific">Phytophthora cactorum</name>
    <dbReference type="NCBI Taxonomy" id="29920"/>
    <lineage>
        <taxon>Eukaryota</taxon>
        <taxon>Sar</taxon>
        <taxon>Stramenopiles</taxon>
        <taxon>Oomycota</taxon>
        <taxon>Peronosporomycetes</taxon>
        <taxon>Peronosporales</taxon>
        <taxon>Peronosporaceae</taxon>
        <taxon>Phytophthora</taxon>
    </lineage>
</organism>
<dbReference type="Gene3D" id="3.30.420.10">
    <property type="entry name" value="Ribonuclease H-like superfamily/Ribonuclease H"/>
    <property type="match status" value="1"/>
</dbReference>
<evidence type="ECO:0000313" key="2">
    <source>
        <dbReference type="EMBL" id="RAW34018.1"/>
    </source>
</evidence>
<dbReference type="STRING" id="29920.A0A329SEC3"/>
<dbReference type="PANTHER" id="PTHR46387">
    <property type="entry name" value="POLYNUCLEOTIDYL TRANSFERASE, RIBONUCLEASE H-LIKE SUPERFAMILY PROTEIN"/>
    <property type="match status" value="1"/>
</dbReference>
<dbReference type="InterPro" id="IPR002156">
    <property type="entry name" value="RNaseH_domain"/>
</dbReference>
<dbReference type="PROSITE" id="PS50879">
    <property type="entry name" value="RNASE_H_1"/>
    <property type="match status" value="1"/>
</dbReference>
<proteinExistence type="predicted"/>
<dbReference type="InterPro" id="IPR012337">
    <property type="entry name" value="RNaseH-like_sf"/>
</dbReference>
<dbReference type="GO" id="GO:0004523">
    <property type="term" value="F:RNA-DNA hybrid ribonuclease activity"/>
    <property type="evidence" value="ECO:0007669"/>
    <property type="project" value="InterPro"/>
</dbReference>
<name>A0A329SEC3_9STRA</name>
<dbReference type="InterPro" id="IPR036397">
    <property type="entry name" value="RNaseH_sf"/>
</dbReference>
<dbReference type="SUPFAM" id="SSF53098">
    <property type="entry name" value="Ribonuclease H-like"/>
    <property type="match status" value="1"/>
</dbReference>
<dbReference type="Proteomes" id="UP000251314">
    <property type="component" value="Unassembled WGS sequence"/>
</dbReference>
<gene>
    <name evidence="2" type="ORF">PC110_g9671</name>
</gene>
<dbReference type="GO" id="GO:0003676">
    <property type="term" value="F:nucleic acid binding"/>
    <property type="evidence" value="ECO:0007669"/>
    <property type="project" value="InterPro"/>
</dbReference>
<dbReference type="Pfam" id="PF13456">
    <property type="entry name" value="RVT_3"/>
    <property type="match status" value="1"/>
</dbReference>
<dbReference type="AlphaFoldDB" id="A0A329SEC3"/>
<accession>A0A329SEC3</accession>
<dbReference type="PANTHER" id="PTHR46387:SF2">
    <property type="entry name" value="RIBONUCLEASE HI"/>
    <property type="match status" value="1"/>
</dbReference>
<evidence type="ECO:0000259" key="1">
    <source>
        <dbReference type="PROSITE" id="PS50879"/>
    </source>
</evidence>
<feature type="domain" description="RNase H type-1" evidence="1">
    <location>
        <begin position="49"/>
        <end position="187"/>
    </location>
</feature>
<reference evidence="2 3" key="1">
    <citation type="submission" date="2018-01" db="EMBL/GenBank/DDBJ databases">
        <title>Draft genome of the strawberry crown rot pathogen Phytophthora cactorum.</title>
        <authorList>
            <person name="Armitage A.D."/>
            <person name="Lysoe E."/>
            <person name="Nellist C.F."/>
            <person name="Harrison R.J."/>
            <person name="Brurberg M.B."/>
        </authorList>
    </citation>
    <scope>NUCLEOTIDE SEQUENCE [LARGE SCALE GENOMIC DNA]</scope>
    <source>
        <strain evidence="2 3">10300</strain>
    </source>
</reference>
<protein>
    <recommendedName>
        <fullName evidence="1">RNase H type-1 domain-containing protein</fullName>
    </recommendedName>
</protein>
<dbReference type="OrthoDB" id="124261at2759"/>
<dbReference type="EMBL" id="MJFZ01000216">
    <property type="protein sequence ID" value="RAW34018.1"/>
    <property type="molecule type" value="Genomic_DNA"/>
</dbReference>